<feature type="region of interest" description="Disordered" evidence="1">
    <location>
        <begin position="48"/>
        <end position="135"/>
    </location>
</feature>
<dbReference type="Proteomes" id="UP001457282">
    <property type="component" value="Unassembled WGS sequence"/>
</dbReference>
<sequence length="135" mass="14223">MNNPKVSGSSSPAYNNLLQGFDVPSYMNTSFTEYNSLATAFGLSSSTSDHEVFSSIDHEGSTHQKPIDNLGYLGGGGNGNSDGEILVTPNSSISSSSAEAGAEEDSGNKSKKDRQKPKGSSETEQIFIAPRNRAK</sequence>
<keyword evidence="3" id="KW-1185">Reference proteome</keyword>
<dbReference type="EMBL" id="JBEDUW010000003">
    <property type="protein sequence ID" value="KAK9936711.1"/>
    <property type="molecule type" value="Genomic_DNA"/>
</dbReference>
<accession>A0AAW1XK39</accession>
<name>A0AAW1XK39_RUBAR</name>
<feature type="compositionally biased region" description="Basic and acidic residues" evidence="1">
    <location>
        <begin position="48"/>
        <end position="66"/>
    </location>
</feature>
<evidence type="ECO:0000313" key="2">
    <source>
        <dbReference type="EMBL" id="KAK9936711.1"/>
    </source>
</evidence>
<proteinExistence type="predicted"/>
<organism evidence="2 3">
    <name type="scientific">Rubus argutus</name>
    <name type="common">Southern blackberry</name>
    <dbReference type="NCBI Taxonomy" id="59490"/>
    <lineage>
        <taxon>Eukaryota</taxon>
        <taxon>Viridiplantae</taxon>
        <taxon>Streptophyta</taxon>
        <taxon>Embryophyta</taxon>
        <taxon>Tracheophyta</taxon>
        <taxon>Spermatophyta</taxon>
        <taxon>Magnoliopsida</taxon>
        <taxon>eudicotyledons</taxon>
        <taxon>Gunneridae</taxon>
        <taxon>Pentapetalae</taxon>
        <taxon>rosids</taxon>
        <taxon>fabids</taxon>
        <taxon>Rosales</taxon>
        <taxon>Rosaceae</taxon>
        <taxon>Rosoideae</taxon>
        <taxon>Rosoideae incertae sedis</taxon>
        <taxon>Rubus</taxon>
    </lineage>
</organism>
<comment type="caution">
    <text evidence="2">The sequence shown here is derived from an EMBL/GenBank/DDBJ whole genome shotgun (WGS) entry which is preliminary data.</text>
</comment>
<reference evidence="2 3" key="1">
    <citation type="journal article" date="2023" name="G3 (Bethesda)">
        <title>A chromosome-length genome assembly and annotation of blackberry (Rubus argutus, cv. 'Hillquist').</title>
        <authorList>
            <person name="Bruna T."/>
            <person name="Aryal R."/>
            <person name="Dudchenko O."/>
            <person name="Sargent D.J."/>
            <person name="Mead D."/>
            <person name="Buti M."/>
            <person name="Cavallini A."/>
            <person name="Hytonen T."/>
            <person name="Andres J."/>
            <person name="Pham M."/>
            <person name="Weisz D."/>
            <person name="Mascagni F."/>
            <person name="Usai G."/>
            <person name="Natali L."/>
            <person name="Bassil N."/>
            <person name="Fernandez G.E."/>
            <person name="Lomsadze A."/>
            <person name="Armour M."/>
            <person name="Olukolu B."/>
            <person name="Poorten T."/>
            <person name="Britton C."/>
            <person name="Davik J."/>
            <person name="Ashrafi H."/>
            <person name="Aiden E.L."/>
            <person name="Borodovsky M."/>
            <person name="Worthington M."/>
        </authorList>
    </citation>
    <scope>NUCLEOTIDE SEQUENCE [LARGE SCALE GENOMIC DNA]</scope>
    <source>
        <strain evidence="2">PI 553951</strain>
    </source>
</reference>
<gene>
    <name evidence="2" type="ORF">M0R45_013539</name>
</gene>
<evidence type="ECO:0000313" key="3">
    <source>
        <dbReference type="Proteomes" id="UP001457282"/>
    </source>
</evidence>
<evidence type="ECO:0000256" key="1">
    <source>
        <dbReference type="SAM" id="MobiDB-lite"/>
    </source>
</evidence>
<protein>
    <submittedName>
        <fullName evidence="2">Uncharacterized protein</fullName>
    </submittedName>
</protein>
<dbReference type="AlphaFoldDB" id="A0AAW1XK39"/>
<feature type="compositionally biased region" description="Low complexity" evidence="1">
    <location>
        <begin position="91"/>
        <end position="100"/>
    </location>
</feature>